<dbReference type="GO" id="GO:0003677">
    <property type="term" value="F:DNA binding"/>
    <property type="evidence" value="ECO:0007669"/>
    <property type="project" value="InterPro"/>
</dbReference>
<dbReference type="PANTHER" id="PTHR37301">
    <property type="entry name" value="DNA-BINDING PROTEIN-RELATED"/>
    <property type="match status" value="1"/>
</dbReference>
<reference evidence="2 3" key="1">
    <citation type="submission" date="2018-08" db="EMBL/GenBank/DDBJ databases">
        <title>A genome reference for cultivated species of the human gut microbiota.</title>
        <authorList>
            <person name="Zou Y."/>
            <person name="Xue W."/>
            <person name="Luo G."/>
        </authorList>
    </citation>
    <scope>NUCLEOTIDE SEQUENCE [LARGE SCALE GENOMIC DNA]</scope>
    <source>
        <strain evidence="2 3">AF37-6AC</strain>
    </source>
</reference>
<evidence type="ECO:0000259" key="1">
    <source>
        <dbReference type="PROSITE" id="PS50943"/>
    </source>
</evidence>
<feature type="domain" description="HTH cro/C1-type" evidence="1">
    <location>
        <begin position="20"/>
        <end position="61"/>
    </location>
</feature>
<dbReference type="Gene3D" id="1.10.260.40">
    <property type="entry name" value="lambda repressor-like DNA-binding domains"/>
    <property type="match status" value="1"/>
</dbReference>
<proteinExistence type="predicted"/>
<dbReference type="PROSITE" id="PS50943">
    <property type="entry name" value="HTH_CROC1"/>
    <property type="match status" value="1"/>
</dbReference>
<accession>A0A415L725</accession>
<dbReference type="CDD" id="cd00093">
    <property type="entry name" value="HTH_XRE"/>
    <property type="match status" value="1"/>
</dbReference>
<dbReference type="AlphaFoldDB" id="A0A415L725"/>
<dbReference type="Pfam" id="PF13443">
    <property type="entry name" value="HTH_26"/>
    <property type="match status" value="1"/>
</dbReference>
<dbReference type="InterPro" id="IPR010982">
    <property type="entry name" value="Lambda_DNA-bd_dom_sf"/>
</dbReference>
<comment type="caution">
    <text evidence="2">The sequence shown here is derived from an EMBL/GenBank/DDBJ whole genome shotgun (WGS) entry which is preliminary data.</text>
</comment>
<protein>
    <submittedName>
        <fullName evidence="2">XRE family transcriptional regulator</fullName>
    </submittedName>
</protein>
<dbReference type="Proteomes" id="UP000285897">
    <property type="component" value="Unassembled WGS sequence"/>
</dbReference>
<dbReference type="EMBL" id="QROS01000012">
    <property type="protein sequence ID" value="RHL44346.1"/>
    <property type="molecule type" value="Genomic_DNA"/>
</dbReference>
<name>A0A415L725_9FIRM</name>
<sequence length="67" mass="7885">MSVQYNKLFHLMIDQKMSNSELVDKAGISLNIMTRLKRDEYVSLETIEKICFALNCKVDDILQFNRE</sequence>
<organism evidence="2 3">
    <name type="scientific">Blautia obeum</name>
    <dbReference type="NCBI Taxonomy" id="40520"/>
    <lineage>
        <taxon>Bacteria</taxon>
        <taxon>Bacillati</taxon>
        <taxon>Bacillota</taxon>
        <taxon>Clostridia</taxon>
        <taxon>Lachnospirales</taxon>
        <taxon>Lachnospiraceae</taxon>
        <taxon>Blautia</taxon>
    </lineage>
</organism>
<dbReference type="SUPFAM" id="SSF47413">
    <property type="entry name" value="lambda repressor-like DNA-binding domains"/>
    <property type="match status" value="1"/>
</dbReference>
<dbReference type="RefSeq" id="WP_118393341.1">
    <property type="nucleotide sequence ID" value="NZ_QROS01000012.1"/>
</dbReference>
<dbReference type="InterPro" id="IPR001387">
    <property type="entry name" value="Cro/C1-type_HTH"/>
</dbReference>
<dbReference type="PANTHER" id="PTHR37301:SF1">
    <property type="entry name" value="DNA-BINDING PROTEIN"/>
    <property type="match status" value="1"/>
</dbReference>
<gene>
    <name evidence="2" type="ORF">DW021_13915</name>
</gene>
<evidence type="ECO:0000313" key="2">
    <source>
        <dbReference type="EMBL" id="RHL44346.1"/>
    </source>
</evidence>
<evidence type="ECO:0000313" key="3">
    <source>
        <dbReference type="Proteomes" id="UP000285897"/>
    </source>
</evidence>